<reference evidence="2 3" key="1">
    <citation type="submission" date="2017-12" db="EMBL/GenBank/DDBJ databases">
        <title>Integrating genomic resources of turbot (Scophthalmus maximus) in depth evaluation of genetic and physical mapping variation across individuals.</title>
        <authorList>
            <person name="Martinez P."/>
        </authorList>
    </citation>
    <scope>NUCLEOTIDE SEQUENCE [LARGE SCALE GENOMIC DNA]</scope>
</reference>
<gene>
    <name evidence="2" type="ORF">SMAX5B_011015</name>
</gene>
<feature type="non-terminal residue" evidence="2">
    <location>
        <position position="56"/>
    </location>
</feature>
<protein>
    <submittedName>
        <fullName evidence="2">Uncharacterized protein</fullName>
    </submittedName>
</protein>
<name>A0A2U9BTA7_SCOMX</name>
<evidence type="ECO:0000256" key="1">
    <source>
        <dbReference type="SAM" id="MobiDB-lite"/>
    </source>
</evidence>
<feature type="region of interest" description="Disordered" evidence="1">
    <location>
        <begin position="1"/>
        <end position="23"/>
    </location>
</feature>
<keyword evidence="3" id="KW-1185">Reference proteome</keyword>
<organism evidence="2 3">
    <name type="scientific">Scophthalmus maximus</name>
    <name type="common">Turbot</name>
    <name type="synonym">Psetta maxima</name>
    <dbReference type="NCBI Taxonomy" id="52904"/>
    <lineage>
        <taxon>Eukaryota</taxon>
        <taxon>Metazoa</taxon>
        <taxon>Chordata</taxon>
        <taxon>Craniata</taxon>
        <taxon>Vertebrata</taxon>
        <taxon>Euteleostomi</taxon>
        <taxon>Actinopterygii</taxon>
        <taxon>Neopterygii</taxon>
        <taxon>Teleostei</taxon>
        <taxon>Neoteleostei</taxon>
        <taxon>Acanthomorphata</taxon>
        <taxon>Carangaria</taxon>
        <taxon>Pleuronectiformes</taxon>
        <taxon>Pleuronectoidei</taxon>
        <taxon>Scophthalmidae</taxon>
        <taxon>Scophthalmus</taxon>
    </lineage>
</organism>
<dbReference type="EMBL" id="CP026251">
    <property type="protein sequence ID" value="AWP06809.1"/>
    <property type="molecule type" value="Genomic_DNA"/>
</dbReference>
<evidence type="ECO:0000313" key="3">
    <source>
        <dbReference type="Proteomes" id="UP000246464"/>
    </source>
</evidence>
<proteinExistence type="predicted"/>
<accession>A0A2U9BTA7</accession>
<dbReference type="AlphaFoldDB" id="A0A2U9BTA7"/>
<sequence length="56" mass="5797">MGLLWTRGNGRREASSPHRHGPEGADLAVFSYPLPTPGNLTGGGAVCVSVQMCALC</sequence>
<dbReference type="Proteomes" id="UP000246464">
    <property type="component" value="Chromosome 9"/>
</dbReference>
<feature type="compositionally biased region" description="Basic and acidic residues" evidence="1">
    <location>
        <begin position="10"/>
        <end position="23"/>
    </location>
</feature>
<evidence type="ECO:0000313" key="2">
    <source>
        <dbReference type="EMBL" id="AWP06809.1"/>
    </source>
</evidence>